<proteinExistence type="predicted"/>
<dbReference type="EMBL" id="JAVIJP010000041">
    <property type="protein sequence ID" value="KAL3626938.1"/>
    <property type="molecule type" value="Genomic_DNA"/>
</dbReference>
<protein>
    <recommendedName>
        <fullName evidence="2">Retrotransposon gag domain-containing protein</fullName>
    </recommendedName>
</protein>
<organism evidence="3 4">
    <name type="scientific">Castilleja foliolosa</name>
    <dbReference type="NCBI Taxonomy" id="1961234"/>
    <lineage>
        <taxon>Eukaryota</taxon>
        <taxon>Viridiplantae</taxon>
        <taxon>Streptophyta</taxon>
        <taxon>Embryophyta</taxon>
        <taxon>Tracheophyta</taxon>
        <taxon>Spermatophyta</taxon>
        <taxon>Magnoliopsida</taxon>
        <taxon>eudicotyledons</taxon>
        <taxon>Gunneridae</taxon>
        <taxon>Pentapetalae</taxon>
        <taxon>asterids</taxon>
        <taxon>lamiids</taxon>
        <taxon>Lamiales</taxon>
        <taxon>Orobanchaceae</taxon>
        <taxon>Pedicularideae</taxon>
        <taxon>Castillejinae</taxon>
        <taxon>Castilleja</taxon>
    </lineage>
</organism>
<dbReference type="InterPro" id="IPR032567">
    <property type="entry name" value="RTL1-rel"/>
</dbReference>
<name>A0ABD3CAR4_9LAMI</name>
<accession>A0ABD3CAR4</accession>
<feature type="domain" description="Retrotransposon gag" evidence="2">
    <location>
        <begin position="176"/>
        <end position="272"/>
    </location>
</feature>
<reference evidence="4" key="1">
    <citation type="journal article" date="2024" name="IScience">
        <title>Strigolactones Initiate the Formation of Haustorium-like Structures in Castilleja.</title>
        <authorList>
            <person name="Buerger M."/>
            <person name="Peterson D."/>
            <person name="Chory J."/>
        </authorList>
    </citation>
    <scope>NUCLEOTIDE SEQUENCE [LARGE SCALE GENOMIC DNA]</scope>
</reference>
<comment type="caution">
    <text evidence="3">The sequence shown here is derived from an EMBL/GenBank/DDBJ whole genome shotgun (WGS) entry which is preliminary data.</text>
</comment>
<dbReference type="PANTHER" id="PTHR15503">
    <property type="entry name" value="LDOC1 RELATED"/>
    <property type="match status" value="1"/>
</dbReference>
<evidence type="ECO:0000256" key="1">
    <source>
        <dbReference type="SAM" id="MobiDB-lite"/>
    </source>
</evidence>
<dbReference type="SUPFAM" id="SSF50630">
    <property type="entry name" value="Acid proteases"/>
    <property type="match status" value="1"/>
</dbReference>
<gene>
    <name evidence="3" type="ORF">CASFOL_029249</name>
</gene>
<dbReference type="Pfam" id="PF03732">
    <property type="entry name" value="Retrotrans_gag"/>
    <property type="match status" value="1"/>
</dbReference>
<dbReference type="InterPro" id="IPR005162">
    <property type="entry name" value="Retrotrans_gag_dom"/>
</dbReference>
<dbReference type="PANTHER" id="PTHR15503:SF45">
    <property type="entry name" value="RNA-DIRECTED DNA POLYMERASE HOMOLOG"/>
    <property type="match status" value="1"/>
</dbReference>
<sequence>MEHHRVQKEIVHARVSLVETHQSPTFSGSEECMTNMSGNEDVEARLRRLEDLIGPPPSPDARDLFDQLSGVRTKLDTLVRAVAQFTEDVPNSLEVRFEAINDKIRRVKDDVKLLKIASREWQSRSDEDRVPSTRVRVPEPNAFGGARDAKELENFLWDMENYFQAAGVPDAEKVAIACMYLNGDAKLWWRARLSGDASANRESIKTWESMKTELKGQFLPQNASWVAREALRQLKHTGPVREYVKSFSSLMLDIRDMSEEDKVFNFVAGLQPWAQTELRRQAVNDLSGAMAAADRLNDYSVVKSVSSEGHDSEKGKYKKGGGFQRDVERLEGSGKSEGQSTVKPTSAGCFLCNGDHRMRNCPKRTKLSALMLELEREDSDCDDVPLVNPIQLLGALMADRQPSVHKGLMYVRVLVNGQDALAMIDSGATHNFVSEREIARLGLGLSKLARYVKAVNSDAKSVMGVANVELKVGPWSGRCEFTAFALEGFDLILGQEFLVQASVAVIPHLGGLLIMDQKGPGFVKGTFRGMSKSELDAGRFVSALQGVDAVGKSQGSSQVLTECFDGTELGAEQAAQVRVKPRMLQGRRADACRKGCSTFLRNAGMSKALTDQPKTRMVAGVRRDVRFDDATLVRVEPPTLDRVREVC</sequence>
<evidence type="ECO:0000313" key="4">
    <source>
        <dbReference type="Proteomes" id="UP001632038"/>
    </source>
</evidence>
<dbReference type="Pfam" id="PF13650">
    <property type="entry name" value="Asp_protease_2"/>
    <property type="match status" value="1"/>
</dbReference>
<dbReference type="InterPro" id="IPR021109">
    <property type="entry name" value="Peptidase_aspartic_dom_sf"/>
</dbReference>
<evidence type="ECO:0000259" key="2">
    <source>
        <dbReference type="Pfam" id="PF03732"/>
    </source>
</evidence>
<dbReference type="AlphaFoldDB" id="A0ABD3CAR4"/>
<feature type="region of interest" description="Disordered" evidence="1">
    <location>
        <begin position="304"/>
        <end position="325"/>
    </location>
</feature>
<keyword evidence="4" id="KW-1185">Reference proteome</keyword>
<evidence type="ECO:0000313" key="3">
    <source>
        <dbReference type="EMBL" id="KAL3626938.1"/>
    </source>
</evidence>
<dbReference type="Proteomes" id="UP001632038">
    <property type="component" value="Unassembled WGS sequence"/>
</dbReference>
<dbReference type="Gene3D" id="2.40.70.10">
    <property type="entry name" value="Acid Proteases"/>
    <property type="match status" value="1"/>
</dbReference>
<dbReference type="CDD" id="cd00303">
    <property type="entry name" value="retropepsin_like"/>
    <property type="match status" value="1"/>
</dbReference>